<feature type="domain" description="DUF2460" evidence="1">
    <location>
        <begin position="8"/>
        <end position="166"/>
    </location>
</feature>
<dbReference type="Gene3D" id="2.40.30.180">
    <property type="entry name" value="Ubiquitin-activating enzyme E1, FCCH domain"/>
    <property type="match status" value="1"/>
</dbReference>
<proteinExistence type="predicted"/>
<name>A0ABX3ITP1_9PSED</name>
<reference evidence="2 3" key="1">
    <citation type="submission" date="2017-01" db="EMBL/GenBank/DDBJ databases">
        <title>Pseudomonas psychrotolerans genome sequencing and assembly.</title>
        <authorList>
            <person name="Vyas B."/>
            <person name="Mayilraj S."/>
        </authorList>
    </citation>
    <scope>NUCLEOTIDE SEQUENCE [LARGE SCALE GENOMIC DNA]</scope>
    <source>
        <strain evidence="2 3">SDS18</strain>
    </source>
</reference>
<dbReference type="Proteomes" id="UP000189310">
    <property type="component" value="Unassembled WGS sequence"/>
</dbReference>
<dbReference type="RefSeq" id="WP_077171717.1">
    <property type="nucleotide sequence ID" value="NZ_MTLN01000004.1"/>
</dbReference>
<gene>
    <name evidence="2" type="ORF">BVL52_08820</name>
</gene>
<sequence>MPAFLEELFPKDIDYGSGFGISYANMVTTTVGGSEYRARRHPFVIATLDIDFTRQTDKVMKIADLHNRAGGTYAGFRVHNYQDFSTNNYRALPTAFDQPMLKVSDGVYQVMRWYGDPTDTKCSRRRIRKPVAGSVKVGMGGVELPAGQWSVDNTTGLVTLAAAKTAAISGIAKGSSTTLTVASSTSFKVGDSVVVFGVSGMDEINGIRALVTQVPDGTHLVLGLNSATFTDYASGGTAQTRPAAGESITAGCYFHIPMRFTDDLDGTFTTYGVMKTGASLKEILNP</sequence>
<dbReference type="Pfam" id="PF09343">
    <property type="entry name" value="DUF2460"/>
    <property type="match status" value="1"/>
</dbReference>
<keyword evidence="3" id="KW-1185">Reference proteome</keyword>
<evidence type="ECO:0000313" key="2">
    <source>
        <dbReference type="EMBL" id="ONN71735.1"/>
    </source>
</evidence>
<accession>A0ABX3ITP1</accession>
<organism evidence="2 3">
    <name type="scientific">Pseudomonas oryzihabitans</name>
    <dbReference type="NCBI Taxonomy" id="47885"/>
    <lineage>
        <taxon>Bacteria</taxon>
        <taxon>Pseudomonadati</taxon>
        <taxon>Pseudomonadota</taxon>
        <taxon>Gammaproteobacteria</taxon>
        <taxon>Pseudomonadales</taxon>
        <taxon>Pseudomonadaceae</taxon>
        <taxon>Pseudomonas</taxon>
    </lineage>
</organism>
<evidence type="ECO:0000313" key="3">
    <source>
        <dbReference type="Proteomes" id="UP000189310"/>
    </source>
</evidence>
<evidence type="ECO:0000259" key="1">
    <source>
        <dbReference type="Pfam" id="PF09343"/>
    </source>
</evidence>
<dbReference type="InterPro" id="IPR042302">
    <property type="entry name" value="E1_FCCH_sf"/>
</dbReference>
<protein>
    <recommendedName>
        <fullName evidence="1">DUF2460 domain-containing protein</fullName>
    </recommendedName>
</protein>
<dbReference type="InterPro" id="IPR011740">
    <property type="entry name" value="DUF2460"/>
</dbReference>
<comment type="caution">
    <text evidence="2">The sequence shown here is derived from an EMBL/GenBank/DDBJ whole genome shotgun (WGS) entry which is preliminary data.</text>
</comment>
<dbReference type="EMBL" id="MTLN01000004">
    <property type="protein sequence ID" value="ONN71735.1"/>
    <property type="molecule type" value="Genomic_DNA"/>
</dbReference>